<protein>
    <submittedName>
        <fullName evidence="1">Ribosome association toxin RatA</fullName>
    </submittedName>
</protein>
<evidence type="ECO:0000313" key="1">
    <source>
        <dbReference type="EMBL" id="KAL0489447.1"/>
    </source>
</evidence>
<gene>
    <name evidence="1" type="ORF">AKO1_009170</name>
</gene>
<accession>A0AAW2ZJG6</accession>
<dbReference type="SUPFAM" id="SSF55961">
    <property type="entry name" value="Bet v1-like"/>
    <property type="match status" value="1"/>
</dbReference>
<name>A0AAW2ZJG6_9EUKA</name>
<organism evidence="1 2">
    <name type="scientific">Acrasis kona</name>
    <dbReference type="NCBI Taxonomy" id="1008807"/>
    <lineage>
        <taxon>Eukaryota</taxon>
        <taxon>Discoba</taxon>
        <taxon>Heterolobosea</taxon>
        <taxon>Tetramitia</taxon>
        <taxon>Eutetramitia</taxon>
        <taxon>Acrasidae</taxon>
        <taxon>Acrasis</taxon>
    </lineage>
</organism>
<dbReference type="Gene3D" id="3.30.530.20">
    <property type="match status" value="1"/>
</dbReference>
<dbReference type="AlphaFoldDB" id="A0AAW2ZJG6"/>
<sequence length="199" mass="23047">MSIAIVAPDSHHFEKSAHAGEVFDQQDDNSGVGRAGFRDVYTINNADKKDCFDVINNVELYPEYLKVYSKTQVLSSSVDLYNPNISYRIARYDIAIPFILRPFFKNLYYVLKLTSVFDPELNKMSMKWEQVEGPSFIVENGGLWEVTQRGEDVDIELEMHLGYSFYLPTYLKNYITTNILKDSMNNIHKRVLHVLGRKM</sequence>
<proteinExistence type="predicted"/>
<reference evidence="1 2" key="1">
    <citation type="submission" date="2024-03" db="EMBL/GenBank/DDBJ databases">
        <title>The Acrasis kona genome and developmental transcriptomes reveal deep origins of eukaryotic multicellular pathways.</title>
        <authorList>
            <person name="Sheikh S."/>
            <person name="Fu C.-J."/>
            <person name="Brown M.W."/>
            <person name="Baldauf S.L."/>
        </authorList>
    </citation>
    <scope>NUCLEOTIDE SEQUENCE [LARGE SCALE GENOMIC DNA]</scope>
    <source>
        <strain evidence="1 2">ATCC MYA-3509</strain>
    </source>
</reference>
<dbReference type="InterPro" id="IPR023393">
    <property type="entry name" value="START-like_dom_sf"/>
</dbReference>
<comment type="caution">
    <text evidence="1">The sequence shown here is derived from an EMBL/GenBank/DDBJ whole genome shotgun (WGS) entry which is preliminary data.</text>
</comment>
<dbReference type="EMBL" id="JAOPGA020001558">
    <property type="protein sequence ID" value="KAL0489447.1"/>
    <property type="molecule type" value="Genomic_DNA"/>
</dbReference>
<dbReference type="Proteomes" id="UP001431209">
    <property type="component" value="Unassembled WGS sequence"/>
</dbReference>
<evidence type="ECO:0000313" key="2">
    <source>
        <dbReference type="Proteomes" id="UP001431209"/>
    </source>
</evidence>
<keyword evidence="2" id="KW-1185">Reference proteome</keyword>